<feature type="transmembrane region" description="Helical" evidence="2">
    <location>
        <begin position="14"/>
        <end position="33"/>
    </location>
</feature>
<keyword evidence="1" id="KW-0175">Coiled coil</keyword>
<feature type="coiled-coil region" evidence="1">
    <location>
        <begin position="126"/>
        <end position="153"/>
    </location>
</feature>
<evidence type="ECO:0008006" key="5">
    <source>
        <dbReference type="Google" id="ProtNLM"/>
    </source>
</evidence>
<keyword evidence="2" id="KW-0812">Transmembrane</keyword>
<accession>A0AA43S4M9</accession>
<evidence type="ECO:0000256" key="2">
    <source>
        <dbReference type="SAM" id="Phobius"/>
    </source>
</evidence>
<keyword evidence="4" id="KW-1185">Reference proteome</keyword>
<gene>
    <name evidence="3" type="ORF">M2127_000256</name>
</gene>
<evidence type="ECO:0000313" key="4">
    <source>
        <dbReference type="Proteomes" id="UP001161160"/>
    </source>
</evidence>
<evidence type="ECO:0000256" key="1">
    <source>
        <dbReference type="SAM" id="Coils"/>
    </source>
</evidence>
<dbReference type="AlphaFoldDB" id="A0AA43S4M9"/>
<dbReference type="Proteomes" id="UP001161160">
    <property type="component" value="Unassembled WGS sequence"/>
</dbReference>
<keyword evidence="2" id="KW-1133">Transmembrane helix</keyword>
<keyword evidence="2" id="KW-0472">Membrane</keyword>
<protein>
    <recommendedName>
        <fullName evidence="5">DUF4239 domain-containing protein</fullName>
    </recommendedName>
</protein>
<proteinExistence type="predicted"/>
<dbReference type="RefSeq" id="WP_076023743.1">
    <property type="nucleotide sequence ID" value="NZ_JAQFIK010000003.1"/>
</dbReference>
<dbReference type="GeneID" id="83596541"/>
<comment type="caution">
    <text evidence="3">The sequence shown here is derived from an EMBL/GenBank/DDBJ whole genome shotgun (WGS) entry which is preliminary data.</text>
</comment>
<feature type="transmembrane region" description="Helical" evidence="2">
    <location>
        <begin position="195"/>
        <end position="212"/>
    </location>
</feature>
<evidence type="ECO:0000313" key="3">
    <source>
        <dbReference type="EMBL" id="MDH6502973.1"/>
    </source>
</evidence>
<dbReference type="EMBL" id="JARXYA010000001">
    <property type="protein sequence ID" value="MDH6502973.1"/>
    <property type="molecule type" value="Genomic_DNA"/>
</dbReference>
<feature type="transmembrane region" description="Helical" evidence="2">
    <location>
        <begin position="45"/>
        <end position="66"/>
    </location>
</feature>
<feature type="transmembrane region" description="Helical" evidence="2">
    <location>
        <begin position="219"/>
        <end position="237"/>
    </location>
</feature>
<name>A0AA43S4M9_9BURK</name>
<organism evidence="3 4">
    <name type="scientific">Polynucleobacter sphagniphilus</name>
    <dbReference type="NCBI Taxonomy" id="1743169"/>
    <lineage>
        <taxon>Bacteria</taxon>
        <taxon>Pseudomonadati</taxon>
        <taxon>Pseudomonadota</taxon>
        <taxon>Betaproteobacteria</taxon>
        <taxon>Burkholderiales</taxon>
        <taxon>Burkholderiaceae</taxon>
        <taxon>Polynucleobacter</taxon>
    </lineage>
</organism>
<sequence length="263" mass="29721">MYYTLGNHIDLLPYAPYFFLASIIVFLLAGWLFGRYRLRSSSTVIVRDSLATAIFGLTALVLGFSFSGANEHFDNRIQLLRKQAASVRQVYESTKYLNPMDRAATQAALIRLVDIRMAAFQNIKKMDDLSDNLDKLSDQLAKTNEAVTLAINRSPATTKLLADQILKPQLSNLVSDIGDGILNAKRHPPAIIDHYLLLLLSVAALLTGYAMAAKKEEDWFLTALYMCVMGFTLYVIFSLEYPNLFFPTEQFNQDFIRFKDSLH</sequence>
<reference evidence="3" key="1">
    <citation type="submission" date="2023-04" db="EMBL/GenBank/DDBJ databases">
        <title>Genome Encyclopedia of Bacteria and Archaea VI: Functional Genomics of Type Strains.</title>
        <authorList>
            <person name="Whitman W."/>
        </authorList>
    </citation>
    <scope>NUCLEOTIDE SEQUENCE</scope>
    <source>
        <strain evidence="3">Enz.4-51</strain>
    </source>
</reference>